<dbReference type="Gene3D" id="3.40.50.620">
    <property type="entry name" value="HUPs"/>
    <property type="match status" value="1"/>
</dbReference>
<reference evidence="14 16" key="1">
    <citation type="submission" date="2020-09" db="EMBL/GenBank/DDBJ databases">
        <title>Draft Genomes of Bacterial Isolates from North Pond Shallow Sediments.</title>
        <authorList>
            <person name="Kiel Reese B."/>
            <person name="Mullis M."/>
            <person name="Weisend R.E."/>
        </authorList>
    </citation>
    <scope>NUCLEOTIDE SEQUENCE</scope>
    <source>
        <strain evidence="14">KJE-2</strain>
        <strain evidence="13 16">KJE-3</strain>
    </source>
</reference>
<evidence type="ECO:0000313" key="14">
    <source>
        <dbReference type="EMBL" id="MBJ7315072.1"/>
    </source>
</evidence>
<dbReference type="EMBL" id="JAEMOP010000002">
    <property type="protein sequence ID" value="MBJ7315072.1"/>
    <property type="molecule type" value="Genomic_DNA"/>
</dbReference>
<comment type="caution">
    <text evidence="14">The sequence shown here is derived from an EMBL/GenBank/DDBJ whole genome shotgun (WGS) entry which is preliminary data.</text>
</comment>
<dbReference type="NCBIfam" id="TIGR00125">
    <property type="entry name" value="cyt_tran_rel"/>
    <property type="match status" value="1"/>
</dbReference>
<dbReference type="CDD" id="cd02165">
    <property type="entry name" value="NMNAT"/>
    <property type="match status" value="1"/>
</dbReference>
<dbReference type="GO" id="GO:0004515">
    <property type="term" value="F:nicotinate-nucleotide adenylyltransferase activity"/>
    <property type="evidence" value="ECO:0007669"/>
    <property type="project" value="UniProtKB-UniRule"/>
</dbReference>
<feature type="domain" description="Cytidyltransferase-like" evidence="12">
    <location>
        <begin position="5"/>
        <end position="183"/>
    </location>
</feature>
<protein>
    <recommendedName>
        <fullName evidence="11">Probable nicotinate-nucleotide adenylyltransferase</fullName>
        <ecNumber evidence="11">2.7.7.18</ecNumber>
    </recommendedName>
    <alternativeName>
        <fullName evidence="11">Deamido-NAD(+) diphosphorylase</fullName>
    </alternativeName>
    <alternativeName>
        <fullName evidence="11">Deamido-NAD(+) pyrophosphorylase</fullName>
    </alternativeName>
    <alternativeName>
        <fullName evidence="11">Nicotinate mononucleotide adenylyltransferase</fullName>
        <shortName evidence="11">NaMN adenylyltransferase</shortName>
    </alternativeName>
</protein>
<dbReference type="UniPathway" id="UPA00253">
    <property type="reaction ID" value="UER00332"/>
</dbReference>
<evidence type="ECO:0000313" key="16">
    <source>
        <dbReference type="Proteomes" id="UP000655994"/>
    </source>
</evidence>
<evidence type="ECO:0000256" key="5">
    <source>
        <dbReference type="ARBA" id="ARBA00022679"/>
    </source>
</evidence>
<comment type="pathway">
    <text evidence="2 11">Cofactor biosynthesis; NAD(+) biosynthesis; deamido-NAD(+) from nicotinate D-ribonucleotide: step 1/1.</text>
</comment>
<evidence type="ECO:0000256" key="11">
    <source>
        <dbReference type="HAMAP-Rule" id="MF_00244"/>
    </source>
</evidence>
<dbReference type="PANTHER" id="PTHR39321:SF3">
    <property type="entry name" value="PHOSPHOPANTETHEINE ADENYLYLTRANSFERASE"/>
    <property type="match status" value="1"/>
</dbReference>
<dbReference type="EMBL" id="JAEMOS010000022">
    <property type="protein sequence ID" value="MBJ7266916.1"/>
    <property type="molecule type" value="Genomic_DNA"/>
</dbReference>
<comment type="similarity">
    <text evidence="3 11">Belongs to the NadD family.</text>
</comment>
<evidence type="ECO:0000313" key="15">
    <source>
        <dbReference type="Proteomes" id="UP000621390"/>
    </source>
</evidence>
<dbReference type="Proteomes" id="UP000621390">
    <property type="component" value="Unassembled WGS sequence"/>
</dbReference>
<keyword evidence="6 11" id="KW-0548">Nucleotidyltransferase</keyword>
<keyword evidence="16" id="KW-1185">Reference proteome</keyword>
<dbReference type="PANTHER" id="PTHR39321">
    <property type="entry name" value="NICOTINATE-NUCLEOTIDE ADENYLYLTRANSFERASE-RELATED"/>
    <property type="match status" value="1"/>
</dbReference>
<evidence type="ECO:0000256" key="4">
    <source>
        <dbReference type="ARBA" id="ARBA00022642"/>
    </source>
</evidence>
<evidence type="ECO:0000259" key="12">
    <source>
        <dbReference type="Pfam" id="PF01467"/>
    </source>
</evidence>
<evidence type="ECO:0000256" key="9">
    <source>
        <dbReference type="ARBA" id="ARBA00023027"/>
    </source>
</evidence>
<dbReference type="InterPro" id="IPR005248">
    <property type="entry name" value="NadD/NMNAT"/>
</dbReference>
<dbReference type="Pfam" id="PF01467">
    <property type="entry name" value="CTP_transf_like"/>
    <property type="match status" value="1"/>
</dbReference>
<keyword evidence="4 11" id="KW-0662">Pyridine nucleotide biosynthesis</keyword>
<dbReference type="InterPro" id="IPR004821">
    <property type="entry name" value="Cyt_trans-like"/>
</dbReference>
<evidence type="ECO:0000313" key="13">
    <source>
        <dbReference type="EMBL" id="MBJ7266916.1"/>
    </source>
</evidence>
<dbReference type="NCBIfam" id="NF000839">
    <property type="entry name" value="PRK00071.1-1"/>
    <property type="match status" value="1"/>
</dbReference>
<evidence type="ECO:0000256" key="1">
    <source>
        <dbReference type="ARBA" id="ARBA00002324"/>
    </source>
</evidence>
<dbReference type="GO" id="GO:0005524">
    <property type="term" value="F:ATP binding"/>
    <property type="evidence" value="ECO:0007669"/>
    <property type="project" value="UniProtKB-KW"/>
</dbReference>
<evidence type="ECO:0000256" key="3">
    <source>
        <dbReference type="ARBA" id="ARBA00009014"/>
    </source>
</evidence>
<dbReference type="EC" id="2.7.7.18" evidence="11"/>
<comment type="catalytic activity">
    <reaction evidence="10 11">
        <text>nicotinate beta-D-ribonucleotide + ATP + H(+) = deamido-NAD(+) + diphosphate</text>
        <dbReference type="Rhea" id="RHEA:22860"/>
        <dbReference type="ChEBI" id="CHEBI:15378"/>
        <dbReference type="ChEBI" id="CHEBI:30616"/>
        <dbReference type="ChEBI" id="CHEBI:33019"/>
        <dbReference type="ChEBI" id="CHEBI:57502"/>
        <dbReference type="ChEBI" id="CHEBI:58437"/>
        <dbReference type="EC" id="2.7.7.18"/>
    </reaction>
</comment>
<evidence type="ECO:0000256" key="8">
    <source>
        <dbReference type="ARBA" id="ARBA00022840"/>
    </source>
</evidence>
<proteinExistence type="inferred from homology"/>
<dbReference type="AlphaFoldDB" id="A0A8I1GAD7"/>
<keyword evidence="7 11" id="KW-0547">Nucleotide-binding</keyword>
<evidence type="ECO:0000256" key="7">
    <source>
        <dbReference type="ARBA" id="ARBA00022741"/>
    </source>
</evidence>
<accession>A0A8I1GAD7</accession>
<evidence type="ECO:0000256" key="2">
    <source>
        <dbReference type="ARBA" id="ARBA00005019"/>
    </source>
</evidence>
<keyword evidence="8 11" id="KW-0067">ATP-binding</keyword>
<dbReference type="SUPFAM" id="SSF52374">
    <property type="entry name" value="Nucleotidylyl transferase"/>
    <property type="match status" value="1"/>
</dbReference>
<dbReference type="GO" id="GO:0009435">
    <property type="term" value="P:NAD+ biosynthetic process"/>
    <property type="evidence" value="ECO:0007669"/>
    <property type="project" value="UniProtKB-UniRule"/>
</dbReference>
<dbReference type="HAMAP" id="MF_00244">
    <property type="entry name" value="NaMN_adenylyltr"/>
    <property type="match status" value="1"/>
</dbReference>
<dbReference type="NCBIfam" id="TIGR00482">
    <property type="entry name" value="nicotinate (nicotinamide) nucleotide adenylyltransferase"/>
    <property type="match status" value="1"/>
</dbReference>
<dbReference type="RefSeq" id="WP_199494437.1">
    <property type="nucleotide sequence ID" value="NZ_JAEMOO010000009.1"/>
</dbReference>
<keyword evidence="5 11" id="KW-0808">Transferase</keyword>
<gene>
    <name evidence="11 14" type="primary">nadD</name>
    <name evidence="13" type="ORF">JHC10_08165</name>
    <name evidence="14" type="ORF">JHC11_03525</name>
</gene>
<evidence type="ECO:0000256" key="6">
    <source>
        <dbReference type="ARBA" id="ARBA00022695"/>
    </source>
</evidence>
<evidence type="ECO:0000256" key="10">
    <source>
        <dbReference type="ARBA" id="ARBA00048721"/>
    </source>
</evidence>
<comment type="function">
    <text evidence="1 11">Catalyzes the reversible adenylation of nicotinate mononucleotide (NaMN) to nicotinic acid adenine dinucleotide (NaAD).</text>
</comment>
<dbReference type="Proteomes" id="UP000655994">
    <property type="component" value="Unassembled WGS sequence"/>
</dbReference>
<dbReference type="InterPro" id="IPR014729">
    <property type="entry name" value="Rossmann-like_a/b/a_fold"/>
</dbReference>
<keyword evidence="9 11" id="KW-0520">NAD</keyword>
<organism evidence="14 15">
    <name type="scientific">Idiomarina abyssalis</name>
    <dbReference type="NCBI Taxonomy" id="86102"/>
    <lineage>
        <taxon>Bacteria</taxon>
        <taxon>Pseudomonadati</taxon>
        <taxon>Pseudomonadota</taxon>
        <taxon>Gammaproteobacteria</taxon>
        <taxon>Alteromonadales</taxon>
        <taxon>Idiomarinaceae</taxon>
        <taxon>Idiomarina</taxon>
    </lineage>
</organism>
<name>A0A8I1GAD7_9GAMM</name>
<sequence length="209" mass="23917">MIRAFFGGTFDPVHNGHLETASALVDELDIATLSLMPSAVPPHRSQPCASARQRLEMVKLACQQHPAFTAEDWELKQDRLSYTAHTLSEFKERFPNDILLFVMGMDSLMSLHKWHNWTQLTDNAHLIVMPRAGVDFSPQDDELKSFIATHLTKHKKDLTEQSSGYVYIAQTPMVDVSATELREQLQQRKPNLPLPSSVYDYIRQHQLYL</sequence>